<feature type="transmembrane region" description="Helical" evidence="2">
    <location>
        <begin position="151"/>
        <end position="172"/>
    </location>
</feature>
<organism evidence="3 4">
    <name type="scientific">Candidatus Ruania gallistercoris</name>
    <dbReference type="NCBI Taxonomy" id="2838746"/>
    <lineage>
        <taxon>Bacteria</taxon>
        <taxon>Bacillati</taxon>
        <taxon>Actinomycetota</taxon>
        <taxon>Actinomycetes</taxon>
        <taxon>Micrococcales</taxon>
        <taxon>Ruaniaceae</taxon>
        <taxon>Ruania</taxon>
    </lineage>
</organism>
<feature type="transmembrane region" description="Helical" evidence="2">
    <location>
        <begin position="238"/>
        <end position="258"/>
    </location>
</feature>
<dbReference type="PRINTS" id="PR01217">
    <property type="entry name" value="PRICHEXTENSN"/>
</dbReference>
<protein>
    <recommendedName>
        <fullName evidence="5">Integral membrane protein</fullName>
    </recommendedName>
</protein>
<keyword evidence="2" id="KW-0812">Transmembrane</keyword>
<feature type="transmembrane region" description="Helical" evidence="2">
    <location>
        <begin position="264"/>
        <end position="284"/>
    </location>
</feature>
<gene>
    <name evidence="3" type="ORF">H9815_02870</name>
</gene>
<dbReference type="Proteomes" id="UP000824037">
    <property type="component" value="Unassembled WGS sequence"/>
</dbReference>
<sequence>MSQQPPEYGPEGPEGQPQNPGGAPPPPPPPPGQGPGQAPPPPPGQTPPPPPPGQGPGQAPPPPPPGPGQPPNYGAAPEPPSAYPNPQQGGFQSPPPPGPDSYGQYGQPGPGYNGPPQAPQFNANPYAQPYPQQFSVGAAISYGWNAVFKAGGFWIGLTVIAWLVVVLVSFLLNPAVSASFEGFGTDYSRVAVPGFTVMGLVANLITGIITGIMGGVFANGGLRQTAGQKPSFGEAFTVPNMQNVLIWAVVWTVVSGLLTTISSALSIVTLVVGFLTLFAYPFIIDRNMSWIDGVKGSVQMVTQNLGSTILLMLALLGINIVGALLCGLGLLITAPLSVAASVFAYRSFSQQPIAPPA</sequence>
<keyword evidence="2" id="KW-0472">Membrane</keyword>
<proteinExistence type="predicted"/>
<feature type="transmembrane region" description="Helical" evidence="2">
    <location>
        <begin position="192"/>
        <end position="217"/>
    </location>
</feature>
<dbReference type="AlphaFoldDB" id="A0A9D2EC95"/>
<comment type="caution">
    <text evidence="3">The sequence shown here is derived from an EMBL/GenBank/DDBJ whole genome shotgun (WGS) entry which is preliminary data.</text>
</comment>
<name>A0A9D2EC95_9MICO</name>
<feature type="transmembrane region" description="Helical" evidence="2">
    <location>
        <begin position="305"/>
        <end position="332"/>
    </location>
</feature>
<dbReference type="EMBL" id="DXBY01000051">
    <property type="protein sequence ID" value="HIZ34696.1"/>
    <property type="molecule type" value="Genomic_DNA"/>
</dbReference>
<dbReference type="SUPFAM" id="SSF101447">
    <property type="entry name" value="Formin homology 2 domain (FH2 domain)"/>
    <property type="match status" value="1"/>
</dbReference>
<evidence type="ECO:0000256" key="1">
    <source>
        <dbReference type="SAM" id="MobiDB-lite"/>
    </source>
</evidence>
<feature type="compositionally biased region" description="Pro residues" evidence="1">
    <location>
        <begin position="22"/>
        <end position="70"/>
    </location>
</feature>
<evidence type="ECO:0008006" key="5">
    <source>
        <dbReference type="Google" id="ProtNLM"/>
    </source>
</evidence>
<reference evidence="3" key="1">
    <citation type="journal article" date="2021" name="PeerJ">
        <title>Extensive microbial diversity within the chicken gut microbiome revealed by metagenomics and culture.</title>
        <authorList>
            <person name="Gilroy R."/>
            <person name="Ravi A."/>
            <person name="Getino M."/>
            <person name="Pursley I."/>
            <person name="Horton D.L."/>
            <person name="Alikhan N.F."/>
            <person name="Baker D."/>
            <person name="Gharbi K."/>
            <person name="Hall N."/>
            <person name="Watson M."/>
            <person name="Adriaenssens E.M."/>
            <person name="Foster-Nyarko E."/>
            <person name="Jarju S."/>
            <person name="Secka A."/>
            <person name="Antonio M."/>
            <person name="Oren A."/>
            <person name="Chaudhuri R.R."/>
            <person name="La Ragione R."/>
            <person name="Hildebrand F."/>
            <person name="Pallen M.J."/>
        </authorList>
    </citation>
    <scope>NUCLEOTIDE SEQUENCE</scope>
    <source>
        <strain evidence="3">ChiGjej4B4-7305</strain>
    </source>
</reference>
<evidence type="ECO:0000313" key="3">
    <source>
        <dbReference type="EMBL" id="HIZ34696.1"/>
    </source>
</evidence>
<keyword evidence="2" id="KW-1133">Transmembrane helix</keyword>
<evidence type="ECO:0000313" key="4">
    <source>
        <dbReference type="Proteomes" id="UP000824037"/>
    </source>
</evidence>
<reference evidence="3" key="2">
    <citation type="submission" date="2021-04" db="EMBL/GenBank/DDBJ databases">
        <authorList>
            <person name="Gilroy R."/>
        </authorList>
    </citation>
    <scope>NUCLEOTIDE SEQUENCE</scope>
    <source>
        <strain evidence="3">ChiGjej4B4-7305</strain>
    </source>
</reference>
<accession>A0A9D2EC95</accession>
<feature type="compositionally biased region" description="Low complexity" evidence="1">
    <location>
        <begin position="1"/>
        <end position="21"/>
    </location>
</feature>
<feature type="region of interest" description="Disordered" evidence="1">
    <location>
        <begin position="1"/>
        <end position="126"/>
    </location>
</feature>
<evidence type="ECO:0000256" key="2">
    <source>
        <dbReference type="SAM" id="Phobius"/>
    </source>
</evidence>